<organism evidence="3 4">
    <name type="scientific">Kribbella deserti</name>
    <dbReference type="NCBI Taxonomy" id="1926257"/>
    <lineage>
        <taxon>Bacteria</taxon>
        <taxon>Bacillati</taxon>
        <taxon>Actinomycetota</taxon>
        <taxon>Actinomycetes</taxon>
        <taxon>Propionibacteriales</taxon>
        <taxon>Kribbellaceae</taxon>
        <taxon>Kribbella</taxon>
    </lineage>
</organism>
<dbReference type="Proteomes" id="UP001589890">
    <property type="component" value="Unassembled WGS sequence"/>
</dbReference>
<sequence>MRTTNAVGQYGEDLAAGYLVEQGFSILERNWRCDLGEVDIVAREGSCLVICEVKTRRGVGYGNPLETITYRKLARLRQLAGRWLQEHEVHPEQVRIDVIGVISPPNGEVVVEHLRSVA</sequence>
<accession>A0ABV6QUS9</accession>
<dbReference type="Gene3D" id="3.40.1350.10">
    <property type="match status" value="1"/>
</dbReference>
<gene>
    <name evidence="3" type="ORF">ACFFGN_30215</name>
</gene>
<dbReference type="Pfam" id="PF02021">
    <property type="entry name" value="UPF0102"/>
    <property type="match status" value="1"/>
</dbReference>
<dbReference type="NCBIfam" id="NF009150">
    <property type="entry name" value="PRK12497.1-3"/>
    <property type="match status" value="1"/>
</dbReference>
<dbReference type="HAMAP" id="MF_00048">
    <property type="entry name" value="UPF0102"/>
    <property type="match status" value="1"/>
</dbReference>
<proteinExistence type="inferred from homology"/>
<dbReference type="PANTHER" id="PTHR34039">
    <property type="entry name" value="UPF0102 PROTEIN YRAN"/>
    <property type="match status" value="1"/>
</dbReference>
<evidence type="ECO:0000256" key="1">
    <source>
        <dbReference type="ARBA" id="ARBA00006738"/>
    </source>
</evidence>
<comment type="caution">
    <text evidence="3">The sequence shown here is derived from an EMBL/GenBank/DDBJ whole genome shotgun (WGS) entry which is preliminary data.</text>
</comment>
<reference evidence="3 4" key="1">
    <citation type="submission" date="2024-09" db="EMBL/GenBank/DDBJ databases">
        <authorList>
            <person name="Sun Q."/>
            <person name="Mori K."/>
        </authorList>
    </citation>
    <scope>NUCLEOTIDE SEQUENCE [LARGE SCALE GENOMIC DNA]</scope>
    <source>
        <strain evidence="3 4">CGMCC 1.15906</strain>
    </source>
</reference>
<dbReference type="NCBIfam" id="NF009154">
    <property type="entry name" value="PRK12497.3-3"/>
    <property type="match status" value="1"/>
</dbReference>
<keyword evidence="4" id="KW-1185">Reference proteome</keyword>
<dbReference type="InterPro" id="IPR011335">
    <property type="entry name" value="Restrct_endonuc-II-like"/>
</dbReference>
<evidence type="ECO:0000256" key="2">
    <source>
        <dbReference type="HAMAP-Rule" id="MF_00048"/>
    </source>
</evidence>
<comment type="similarity">
    <text evidence="1 2">Belongs to the UPF0102 family.</text>
</comment>
<evidence type="ECO:0000313" key="4">
    <source>
        <dbReference type="Proteomes" id="UP001589890"/>
    </source>
</evidence>
<dbReference type="CDD" id="cd20736">
    <property type="entry name" value="PoNe_Nuclease"/>
    <property type="match status" value="1"/>
</dbReference>
<dbReference type="PANTHER" id="PTHR34039:SF1">
    <property type="entry name" value="UPF0102 PROTEIN YRAN"/>
    <property type="match status" value="1"/>
</dbReference>
<dbReference type="SUPFAM" id="SSF52980">
    <property type="entry name" value="Restriction endonuclease-like"/>
    <property type="match status" value="1"/>
</dbReference>
<dbReference type="InterPro" id="IPR011856">
    <property type="entry name" value="tRNA_endonuc-like_dom_sf"/>
</dbReference>
<evidence type="ECO:0000313" key="3">
    <source>
        <dbReference type="EMBL" id="MFC0628384.1"/>
    </source>
</evidence>
<dbReference type="InterPro" id="IPR003509">
    <property type="entry name" value="UPF0102_YraN-like"/>
</dbReference>
<protein>
    <recommendedName>
        <fullName evidence="2">UPF0102 protein ACFFGN_30215</fullName>
    </recommendedName>
</protein>
<name>A0ABV6QUS9_9ACTN</name>
<dbReference type="RefSeq" id="WP_380054564.1">
    <property type="nucleotide sequence ID" value="NZ_JBHLTC010000039.1"/>
</dbReference>
<dbReference type="EMBL" id="JBHLTC010000039">
    <property type="protein sequence ID" value="MFC0628384.1"/>
    <property type="molecule type" value="Genomic_DNA"/>
</dbReference>